<protein>
    <submittedName>
        <fullName evidence="1">Uncharacterized protein</fullName>
    </submittedName>
</protein>
<name>A0A7I7KSX8_9MYCO</name>
<sequence length="148" mass="16269">MSMAGMGLMGVVAGASTAGILGVVRLVGDTWLPRLAASSEQKHQMISQLHSQRHDSVQRWRAGLANARDSYRRWADGPRDADAPNVVGDEWFEGLRPHLPAAGAAAEFRTAHEVHCDNATVAMLSLEIGRIEREWVDEAKSFPRRVRS</sequence>
<reference evidence="1 2" key="1">
    <citation type="journal article" date="2019" name="Emerg. Microbes Infect.">
        <title>Comprehensive subspecies identification of 175 nontuberculous mycobacteria species based on 7547 genomic profiles.</title>
        <authorList>
            <person name="Matsumoto Y."/>
            <person name="Kinjo T."/>
            <person name="Motooka D."/>
            <person name="Nabeya D."/>
            <person name="Jung N."/>
            <person name="Uechi K."/>
            <person name="Horii T."/>
            <person name="Iida T."/>
            <person name="Fujita J."/>
            <person name="Nakamura S."/>
        </authorList>
    </citation>
    <scope>NUCLEOTIDE SEQUENCE [LARGE SCALE GENOMIC DNA]</scope>
    <source>
        <strain evidence="1 2">JCM 12404</strain>
    </source>
</reference>
<proteinExistence type="predicted"/>
<gene>
    <name evidence="1" type="ORF">MCOO_05630</name>
</gene>
<dbReference type="RefSeq" id="WP_232064846.1">
    <property type="nucleotide sequence ID" value="NZ_AP022569.1"/>
</dbReference>
<keyword evidence="2" id="KW-1185">Reference proteome</keyword>
<organism evidence="1 2">
    <name type="scientific">Mycobacterium cookii</name>
    <dbReference type="NCBI Taxonomy" id="1775"/>
    <lineage>
        <taxon>Bacteria</taxon>
        <taxon>Bacillati</taxon>
        <taxon>Actinomycetota</taxon>
        <taxon>Actinomycetes</taxon>
        <taxon>Mycobacteriales</taxon>
        <taxon>Mycobacteriaceae</taxon>
        <taxon>Mycobacterium</taxon>
    </lineage>
</organism>
<dbReference type="EMBL" id="AP022569">
    <property type="protein sequence ID" value="BBX44548.1"/>
    <property type="molecule type" value="Genomic_DNA"/>
</dbReference>
<evidence type="ECO:0000313" key="1">
    <source>
        <dbReference type="EMBL" id="BBX44548.1"/>
    </source>
</evidence>
<dbReference type="Proteomes" id="UP000465866">
    <property type="component" value="Chromosome"/>
</dbReference>
<evidence type="ECO:0000313" key="2">
    <source>
        <dbReference type="Proteomes" id="UP000465866"/>
    </source>
</evidence>
<dbReference type="AlphaFoldDB" id="A0A7I7KSX8"/>
<accession>A0A7I7KSX8</accession>
<dbReference type="KEGG" id="mcoo:MCOO_05630"/>